<feature type="non-terminal residue" evidence="4">
    <location>
        <position position="1"/>
    </location>
</feature>
<dbReference type="GO" id="GO:0006412">
    <property type="term" value="P:translation"/>
    <property type="evidence" value="ECO:0007669"/>
    <property type="project" value="InterPro"/>
</dbReference>
<dbReference type="GO" id="GO:0005840">
    <property type="term" value="C:ribosome"/>
    <property type="evidence" value="ECO:0007669"/>
    <property type="project" value="UniProtKB-KW"/>
</dbReference>
<sequence length="114" mass="13230">WPSFPADGTFTNIVNVPQTCWIFCKKCAKHQPHKVQYKKAKDSLYEQGSSILTGNRMAVVGRLSRFSTSLNLQRRLRLEYIESNCRAERMLAIKRGKHFELEGDKKRKGQVILF</sequence>
<evidence type="ECO:0000313" key="4">
    <source>
        <dbReference type="EMBL" id="JAA50486.1"/>
    </source>
</evidence>
<dbReference type="Pfam" id="PF00935">
    <property type="entry name" value="Ribosomal_L44"/>
    <property type="match status" value="1"/>
</dbReference>
<dbReference type="InterPro" id="IPR053708">
    <property type="entry name" value="Ribosomal_LSU_eL42"/>
</dbReference>
<reference evidence="4" key="1">
    <citation type="submission" date="2012-11" db="EMBL/GenBank/DDBJ databases">
        <title>The Vampirome: Transcriptome and Proteome Analysis of the Submandibular and Accessory Glands of the Vampire Bat and Vector of Human Rabies, Desmodus rotundus.</title>
        <authorList>
            <person name="Francischetti I.M.B."/>
            <person name="Assumpcao T.C.F."/>
            <person name="Ma D."/>
            <person name="Vicente E.C."/>
            <person name="Ribeiro J.M.C."/>
        </authorList>
    </citation>
    <scope>NUCLEOTIDE SEQUENCE</scope>
    <source>
        <tissue evidence="4">Salivary gland</tissue>
    </source>
</reference>
<keyword evidence="2 4" id="KW-0689">Ribosomal protein</keyword>
<comment type="similarity">
    <text evidence="1">Belongs to the eukaryotic ribosomal protein eL42 family.</text>
</comment>
<dbReference type="EMBL" id="GABZ01003039">
    <property type="protein sequence ID" value="JAA50486.1"/>
    <property type="molecule type" value="mRNA"/>
</dbReference>
<evidence type="ECO:0000256" key="1">
    <source>
        <dbReference type="ARBA" id="ARBA00009364"/>
    </source>
</evidence>
<evidence type="ECO:0000256" key="3">
    <source>
        <dbReference type="ARBA" id="ARBA00023274"/>
    </source>
</evidence>
<evidence type="ECO:0000256" key="2">
    <source>
        <dbReference type="ARBA" id="ARBA00022980"/>
    </source>
</evidence>
<dbReference type="SUPFAM" id="SSF57829">
    <property type="entry name" value="Zn-binding ribosomal proteins"/>
    <property type="match status" value="1"/>
</dbReference>
<dbReference type="AlphaFoldDB" id="K9J196"/>
<accession>K9J196</accession>
<dbReference type="GO" id="GO:0003735">
    <property type="term" value="F:structural constituent of ribosome"/>
    <property type="evidence" value="ECO:0007669"/>
    <property type="project" value="InterPro"/>
</dbReference>
<dbReference type="PANTHER" id="PTHR10369">
    <property type="entry name" value="60S RIBOSOMAL PROTEIN L36A/L44"/>
    <property type="match status" value="1"/>
</dbReference>
<keyword evidence="3" id="KW-0687">Ribonucleoprotein</keyword>
<dbReference type="Gene3D" id="3.10.450.80">
    <property type="match status" value="1"/>
</dbReference>
<organism evidence="4">
    <name type="scientific">Desmodus rotundus</name>
    <name type="common">Vampire bat</name>
    <dbReference type="NCBI Taxonomy" id="9430"/>
    <lineage>
        <taxon>Eukaryota</taxon>
        <taxon>Metazoa</taxon>
        <taxon>Chordata</taxon>
        <taxon>Craniata</taxon>
        <taxon>Vertebrata</taxon>
        <taxon>Euteleostomi</taxon>
        <taxon>Mammalia</taxon>
        <taxon>Eutheria</taxon>
        <taxon>Laurasiatheria</taxon>
        <taxon>Chiroptera</taxon>
        <taxon>Yangochiroptera</taxon>
        <taxon>Phyllostomidae</taxon>
        <taxon>Desmodontinae</taxon>
        <taxon>Desmodus</taxon>
    </lineage>
</organism>
<dbReference type="GO" id="GO:1990904">
    <property type="term" value="C:ribonucleoprotein complex"/>
    <property type="evidence" value="ECO:0007669"/>
    <property type="project" value="UniProtKB-KW"/>
</dbReference>
<name>K9J196_DESRO</name>
<protein>
    <submittedName>
        <fullName evidence="4">Putative 60s ribosomal protein</fullName>
    </submittedName>
</protein>
<dbReference type="InterPro" id="IPR000552">
    <property type="entry name" value="Ribosomal_eL44"/>
</dbReference>
<proteinExistence type="evidence at transcript level"/>
<dbReference type="InterPro" id="IPR011332">
    <property type="entry name" value="Ribosomal_zn-bd"/>
</dbReference>